<keyword evidence="4" id="KW-1185">Reference proteome</keyword>
<name>A0A6A1WHM9_9ROSI</name>
<dbReference type="GO" id="GO:0003676">
    <property type="term" value="F:nucleic acid binding"/>
    <property type="evidence" value="ECO:0007669"/>
    <property type="project" value="InterPro"/>
</dbReference>
<dbReference type="PANTHER" id="PTHR31286:SF178">
    <property type="entry name" value="DUF4283 DOMAIN-CONTAINING PROTEIN"/>
    <property type="match status" value="1"/>
</dbReference>
<keyword evidence="1" id="KW-0862">Zinc</keyword>
<sequence length="439" mass="48488">MDTQNQDIEDLSSQISHLGWDEFHTLLTPIAPDDDLSSPSVVGQILASRIFPSTIVSATLKAAWAFVKEFTTDEMEPNLFLVRFSKAEDKEKVLAQTPWNIRGHLMVFKSWSSELTIPELDFYSEAMWLQVHGLPWNRIGESTLQLIGLKLGKLLEIDKLEYKDQDHKPFVRLRVELNLTKPLVCGFPIPRRQFQPLWVQFKYEKLADFCYQCGMVGHIQKLCRTSPPPSDLVGVGPHMRAYPLTLRKATFSKGLLEPTSSLGRAPNFNAALAVDQRMSFVSLSSSSAGAGSGTLVLKGDAIKDHLLLPSSIDMVQVTPPLPQTLPPARSFDVAANSARDAAASYPIGTAGSPINATSFSTLAVSPVKSKIASNPLMLLPSHEDAADILAELQQSHPYWNQTLQRQFLQASLMLQHIFPAHLYLKSLTCGTPSGKNGRT</sequence>
<reference evidence="3 4" key="1">
    <citation type="journal article" date="2019" name="Plant Biotechnol. J.">
        <title>The red bayberry genome and genetic basis of sex determination.</title>
        <authorList>
            <person name="Jia H.M."/>
            <person name="Jia H.J."/>
            <person name="Cai Q.L."/>
            <person name="Wang Y."/>
            <person name="Zhao H.B."/>
            <person name="Yang W.F."/>
            <person name="Wang G.Y."/>
            <person name="Li Y.H."/>
            <person name="Zhan D.L."/>
            <person name="Shen Y.T."/>
            <person name="Niu Q.F."/>
            <person name="Chang L."/>
            <person name="Qiu J."/>
            <person name="Zhao L."/>
            <person name="Xie H.B."/>
            <person name="Fu W.Y."/>
            <person name="Jin J."/>
            <person name="Li X.W."/>
            <person name="Jiao Y."/>
            <person name="Zhou C.C."/>
            <person name="Tu T."/>
            <person name="Chai C.Y."/>
            <person name="Gao J.L."/>
            <person name="Fan L.J."/>
            <person name="van de Weg E."/>
            <person name="Wang J.Y."/>
            <person name="Gao Z.S."/>
        </authorList>
    </citation>
    <scope>NUCLEOTIDE SEQUENCE [LARGE SCALE GENOMIC DNA]</scope>
    <source>
        <tissue evidence="3">Leaves</tissue>
    </source>
</reference>
<dbReference type="PANTHER" id="PTHR31286">
    <property type="entry name" value="GLYCINE-RICH CELL WALL STRUCTURAL PROTEIN 1.8-LIKE"/>
    <property type="match status" value="1"/>
</dbReference>
<comment type="caution">
    <text evidence="3">The sequence shown here is derived from an EMBL/GenBank/DDBJ whole genome shotgun (WGS) entry which is preliminary data.</text>
</comment>
<keyword evidence="1" id="KW-0479">Metal-binding</keyword>
<dbReference type="Proteomes" id="UP000516437">
    <property type="component" value="Chromosome 2"/>
</dbReference>
<proteinExistence type="predicted"/>
<accession>A0A6A1WHM9</accession>
<dbReference type="InterPro" id="IPR025836">
    <property type="entry name" value="Zn_knuckle_CX2CX4HX4C"/>
</dbReference>
<evidence type="ECO:0000256" key="1">
    <source>
        <dbReference type="PROSITE-ProRule" id="PRU00047"/>
    </source>
</evidence>
<dbReference type="EMBL" id="RXIC02000020">
    <property type="protein sequence ID" value="KAB1222360.1"/>
    <property type="molecule type" value="Genomic_DNA"/>
</dbReference>
<dbReference type="InterPro" id="IPR040256">
    <property type="entry name" value="At4g02000-like"/>
</dbReference>
<dbReference type="InterPro" id="IPR025558">
    <property type="entry name" value="DUF4283"/>
</dbReference>
<evidence type="ECO:0000259" key="2">
    <source>
        <dbReference type="PROSITE" id="PS50158"/>
    </source>
</evidence>
<dbReference type="GO" id="GO:0008270">
    <property type="term" value="F:zinc ion binding"/>
    <property type="evidence" value="ECO:0007669"/>
    <property type="project" value="UniProtKB-KW"/>
</dbReference>
<organism evidence="3 4">
    <name type="scientific">Morella rubra</name>
    <name type="common">Chinese bayberry</name>
    <dbReference type="NCBI Taxonomy" id="262757"/>
    <lineage>
        <taxon>Eukaryota</taxon>
        <taxon>Viridiplantae</taxon>
        <taxon>Streptophyta</taxon>
        <taxon>Embryophyta</taxon>
        <taxon>Tracheophyta</taxon>
        <taxon>Spermatophyta</taxon>
        <taxon>Magnoliopsida</taxon>
        <taxon>eudicotyledons</taxon>
        <taxon>Gunneridae</taxon>
        <taxon>Pentapetalae</taxon>
        <taxon>rosids</taxon>
        <taxon>fabids</taxon>
        <taxon>Fagales</taxon>
        <taxon>Myricaceae</taxon>
        <taxon>Morella</taxon>
    </lineage>
</organism>
<dbReference type="OrthoDB" id="1750790at2759"/>
<dbReference type="Pfam" id="PF14392">
    <property type="entry name" value="zf-CCHC_4"/>
    <property type="match status" value="1"/>
</dbReference>
<dbReference type="Pfam" id="PF14111">
    <property type="entry name" value="DUF4283"/>
    <property type="match status" value="1"/>
</dbReference>
<dbReference type="PROSITE" id="PS50158">
    <property type="entry name" value="ZF_CCHC"/>
    <property type="match status" value="1"/>
</dbReference>
<protein>
    <recommendedName>
        <fullName evidence="2">CCHC-type domain-containing protein</fullName>
    </recommendedName>
</protein>
<dbReference type="InterPro" id="IPR001878">
    <property type="entry name" value="Znf_CCHC"/>
</dbReference>
<keyword evidence="1" id="KW-0863">Zinc-finger</keyword>
<evidence type="ECO:0000313" key="4">
    <source>
        <dbReference type="Proteomes" id="UP000516437"/>
    </source>
</evidence>
<feature type="domain" description="CCHC-type" evidence="2">
    <location>
        <begin position="210"/>
        <end position="224"/>
    </location>
</feature>
<dbReference type="AlphaFoldDB" id="A0A6A1WHM9"/>
<gene>
    <name evidence="3" type="ORF">CJ030_MR2G025512</name>
</gene>
<evidence type="ECO:0000313" key="3">
    <source>
        <dbReference type="EMBL" id="KAB1222360.1"/>
    </source>
</evidence>